<sequence length="151" mass="18261">MLVPPAYGRAFKDEEYFSYPKEELRPRCLALYEKERADGTELPAIIGLLRDHVEREEERLRVEQEERYKRWREEDRMAREQWTQLQKSPHWFCRANGRTYRLSPTKDKMWNLYRVSSVSEDDEKALIGKYGRRGDATKVVSQMAYQPEPRW</sequence>
<feature type="coiled-coil region" evidence="1">
    <location>
        <begin position="46"/>
        <end position="74"/>
    </location>
</feature>
<accession>A0A2W7BZQ6</accession>
<protein>
    <submittedName>
        <fullName evidence="2">Uncharacterized protein</fullName>
    </submittedName>
</protein>
<dbReference type="AlphaFoldDB" id="A0A2W7BZQ6"/>
<evidence type="ECO:0000313" key="3">
    <source>
        <dbReference type="Proteomes" id="UP000248616"/>
    </source>
</evidence>
<comment type="caution">
    <text evidence="2">The sequence shown here is derived from an EMBL/GenBank/DDBJ whole genome shotgun (WGS) entry which is preliminary data.</text>
</comment>
<dbReference type="Proteomes" id="UP000248616">
    <property type="component" value="Unassembled WGS sequence"/>
</dbReference>
<dbReference type="EMBL" id="MZXV01000062">
    <property type="protein sequence ID" value="PZV35018.1"/>
    <property type="molecule type" value="Genomic_DNA"/>
</dbReference>
<keyword evidence="1" id="KW-0175">Coiled coil</keyword>
<gene>
    <name evidence="2" type="ORF">B5V02_28475</name>
</gene>
<dbReference type="RefSeq" id="WP_111547397.1">
    <property type="nucleotide sequence ID" value="NZ_MZXV01000062.1"/>
</dbReference>
<name>A0A2W7BZQ6_9HYPH</name>
<keyword evidence="3" id="KW-1185">Reference proteome</keyword>
<evidence type="ECO:0000313" key="2">
    <source>
        <dbReference type="EMBL" id="PZV35018.1"/>
    </source>
</evidence>
<dbReference type="OrthoDB" id="8421533at2"/>
<proteinExistence type="predicted"/>
<organism evidence="2 3">
    <name type="scientific">Mesorhizobium kowhaii</name>
    <dbReference type="NCBI Taxonomy" id="1300272"/>
    <lineage>
        <taxon>Bacteria</taxon>
        <taxon>Pseudomonadati</taxon>
        <taxon>Pseudomonadota</taxon>
        <taxon>Alphaproteobacteria</taxon>
        <taxon>Hyphomicrobiales</taxon>
        <taxon>Phyllobacteriaceae</taxon>
        <taxon>Mesorhizobium</taxon>
    </lineage>
</organism>
<evidence type="ECO:0000256" key="1">
    <source>
        <dbReference type="SAM" id="Coils"/>
    </source>
</evidence>
<reference evidence="3" key="1">
    <citation type="submission" date="2017-03" db="EMBL/GenBank/DDBJ databases">
        <authorList>
            <person name="Safronova V.I."/>
            <person name="Sazanova A.L."/>
            <person name="Chirak E.R."/>
        </authorList>
    </citation>
    <scope>NUCLEOTIDE SEQUENCE [LARGE SCALE GENOMIC DNA]</scope>
    <source>
        <strain evidence="3">Ach-343</strain>
    </source>
</reference>